<comment type="function">
    <text evidence="8">Acts as a GTPase-activating protein for RAB5A and RAB43. Involved in receptor trafficking. In complex with EPS8 inhibits internalization of EGFR. Involved in retrograde transport from the endocytic pathway to the Golgi apparatus. Involved in the transport of Shiga toxin from early and recycling endosomes to the trans-Golgi network. Required for structural integrity of the Golgi complex.</text>
</comment>
<evidence type="ECO:0000256" key="2">
    <source>
        <dbReference type="ARBA" id="ARBA00004555"/>
    </source>
</evidence>
<evidence type="ECO:0000313" key="14">
    <source>
        <dbReference type="Proteomes" id="UP001432146"/>
    </source>
</evidence>
<keyword evidence="4" id="KW-0597">Phosphoprotein</keyword>
<dbReference type="Gene3D" id="1.10.10.750">
    <property type="entry name" value="Ypt/Rab-GAP domain of gyp1p, domain 1"/>
    <property type="match status" value="1"/>
</dbReference>
<keyword evidence="6" id="KW-0333">Golgi apparatus</keyword>
<dbReference type="Gene3D" id="1.10.472.80">
    <property type="entry name" value="Ypt/Rab-GAP domain of gyp1p, domain 3"/>
    <property type="match status" value="1"/>
</dbReference>
<protein>
    <recommendedName>
        <fullName evidence="10">USP6 N-terminal-like protein</fullName>
    </recommendedName>
</protein>
<organism evidence="13 14">
    <name type="scientific">Tetragonisca angustula</name>
    <dbReference type="NCBI Taxonomy" id="166442"/>
    <lineage>
        <taxon>Eukaryota</taxon>
        <taxon>Metazoa</taxon>
        <taxon>Ecdysozoa</taxon>
        <taxon>Arthropoda</taxon>
        <taxon>Hexapoda</taxon>
        <taxon>Insecta</taxon>
        <taxon>Pterygota</taxon>
        <taxon>Neoptera</taxon>
        <taxon>Endopterygota</taxon>
        <taxon>Hymenoptera</taxon>
        <taxon>Apocrita</taxon>
        <taxon>Aculeata</taxon>
        <taxon>Apoidea</taxon>
        <taxon>Anthophila</taxon>
        <taxon>Apidae</taxon>
        <taxon>Tetragonisca</taxon>
    </lineage>
</organism>
<dbReference type="Gene3D" id="1.10.8.270">
    <property type="entry name" value="putative rabgap domain of human tbc1 domain family member 14 like domains"/>
    <property type="match status" value="1"/>
</dbReference>
<keyword evidence="3" id="KW-0343">GTPase activation</keyword>
<feature type="compositionally biased region" description="Polar residues" evidence="11">
    <location>
        <begin position="471"/>
        <end position="488"/>
    </location>
</feature>
<comment type="subunit">
    <text evidence="9">Interacts with EPS8.</text>
</comment>
<feature type="compositionally biased region" description="Polar residues" evidence="11">
    <location>
        <begin position="445"/>
        <end position="458"/>
    </location>
</feature>
<evidence type="ECO:0000256" key="10">
    <source>
        <dbReference type="ARBA" id="ARBA00070172"/>
    </source>
</evidence>
<feature type="region of interest" description="Disordered" evidence="11">
    <location>
        <begin position="405"/>
        <end position="458"/>
    </location>
</feature>
<name>A0AAW1A9W6_9HYME</name>
<gene>
    <name evidence="13" type="ORF">QLX08_002698</name>
</gene>
<dbReference type="InterPro" id="IPR000195">
    <property type="entry name" value="Rab-GAP-TBC_dom"/>
</dbReference>
<sequence length="571" mass="66171">MNEEELLKRSAAERDRIFSCYDRGRENGAEIDPWEDPTFEVYHTTDRYGFIHDKRLPQKPDPNEIKTHRVEMERLKKWEKMTKQWDSSSTKEKLRRRVYKGIPNRFRGQVWALLLGIKNLKREQAGKYEEMLQLARQWSTEIRQIDADVARQYRDHINYRERYSIKQRSMFYVLAAYSMYNMEVGYCQGMSVLAGLLLLYMDEEDAFWGLSVLLADKKYTMHGFYVDGFPKLNRFIEHHDKIMNKFLPKLKRKLDKCGCDSILYALKWFFVVFQERTPVSLGLRIWDIFLLDGDRILPAMAYTVMKMHKRFLMPMESLDEFCNYLQIKLEKDFCFDDDTVISTMERSMEELKRAKLDYPGPPLPHELPRFPFGTFKEPTFASKVGRRSEEFSEAQHVMRESITQRRDLVLADDGRESTTPVEQTSCGLGGSKFSFDPSLDDGASPNGSRRSLADTSVTSTADLSVFSSATRSQALDNSLDTQSNISNASSGSGGLPTPRATPHQPSPDIVRIYVPYTSPMSGSYKDDLPRTLPRSLETNRIRIRVDPDQTPIVENLKPFSLESPEVELDLK</sequence>
<evidence type="ECO:0000256" key="6">
    <source>
        <dbReference type="ARBA" id="ARBA00023034"/>
    </source>
</evidence>
<dbReference type="Pfam" id="PF00566">
    <property type="entry name" value="RabGAP-TBC"/>
    <property type="match status" value="1"/>
</dbReference>
<dbReference type="GO" id="GO:0031410">
    <property type="term" value="C:cytoplasmic vesicle"/>
    <property type="evidence" value="ECO:0007669"/>
    <property type="project" value="UniProtKB-SubCell"/>
</dbReference>
<dbReference type="GO" id="GO:0005096">
    <property type="term" value="F:GTPase activator activity"/>
    <property type="evidence" value="ECO:0007669"/>
    <property type="project" value="UniProtKB-KW"/>
</dbReference>
<dbReference type="SMART" id="SM00164">
    <property type="entry name" value="TBC"/>
    <property type="match status" value="1"/>
</dbReference>
<dbReference type="PROSITE" id="PS50086">
    <property type="entry name" value="TBC_RABGAP"/>
    <property type="match status" value="1"/>
</dbReference>
<dbReference type="Proteomes" id="UP001432146">
    <property type="component" value="Unassembled WGS sequence"/>
</dbReference>
<dbReference type="AlphaFoldDB" id="A0AAW1A9W6"/>
<feature type="region of interest" description="Disordered" evidence="11">
    <location>
        <begin position="471"/>
        <end position="508"/>
    </location>
</feature>
<dbReference type="FunFam" id="1.10.8.270:FF:000010">
    <property type="entry name" value="Putative USP6 N-terminal-like protein"/>
    <property type="match status" value="1"/>
</dbReference>
<evidence type="ECO:0000256" key="7">
    <source>
        <dbReference type="ARBA" id="ARBA00023329"/>
    </source>
</evidence>
<dbReference type="FunFam" id="1.10.472.80:FF:000019">
    <property type="entry name" value="USP6 N-terminal like"/>
    <property type="match status" value="1"/>
</dbReference>
<comment type="subcellular location">
    <subcellularLocation>
        <location evidence="1">Cytoplasmic vesicle</location>
    </subcellularLocation>
    <subcellularLocation>
        <location evidence="2">Golgi apparatus</location>
    </subcellularLocation>
</comment>
<evidence type="ECO:0000256" key="5">
    <source>
        <dbReference type="ARBA" id="ARBA00022990"/>
    </source>
</evidence>
<reference evidence="13 14" key="1">
    <citation type="submission" date="2024-05" db="EMBL/GenBank/DDBJ databases">
        <title>The nuclear and mitochondrial genome assemblies of Tetragonisca angustula (Apidae: Meliponini), a tiny yet remarkable pollinator in the Neotropics.</title>
        <authorList>
            <person name="Ferrari R."/>
            <person name="Ricardo P.C."/>
            <person name="Dias F.C."/>
            <person name="Araujo N.S."/>
            <person name="Soares D.O."/>
            <person name="Zhou Q.-S."/>
            <person name="Zhu C.-D."/>
            <person name="Coutinho L."/>
            <person name="Airas M.C."/>
            <person name="Batista T.M."/>
        </authorList>
    </citation>
    <scope>NUCLEOTIDE SEQUENCE [LARGE SCALE GENOMIC DNA]</scope>
    <source>
        <strain evidence="13">ASF017062</strain>
        <tissue evidence="13">Abdomen</tissue>
    </source>
</reference>
<dbReference type="EMBL" id="JAWNGG020000036">
    <property type="protein sequence ID" value="KAK9306815.1"/>
    <property type="molecule type" value="Genomic_DNA"/>
</dbReference>
<evidence type="ECO:0000256" key="9">
    <source>
        <dbReference type="ARBA" id="ARBA00064037"/>
    </source>
</evidence>
<dbReference type="InterPro" id="IPR050302">
    <property type="entry name" value="Rab_GAP_TBC_domain"/>
</dbReference>
<dbReference type="SUPFAM" id="SSF47923">
    <property type="entry name" value="Ypt/Rab-GAP domain of gyp1p"/>
    <property type="match status" value="2"/>
</dbReference>
<dbReference type="FunFam" id="1.10.10.750:FF:000001">
    <property type="entry name" value="TBC1 domain family member 10A"/>
    <property type="match status" value="1"/>
</dbReference>
<accession>A0AAW1A9W6</accession>
<evidence type="ECO:0000313" key="13">
    <source>
        <dbReference type="EMBL" id="KAK9306815.1"/>
    </source>
</evidence>
<comment type="caution">
    <text evidence="13">The sequence shown here is derived from an EMBL/GenBank/DDBJ whole genome shotgun (WGS) entry which is preliminary data.</text>
</comment>
<evidence type="ECO:0000259" key="12">
    <source>
        <dbReference type="PROSITE" id="PS50086"/>
    </source>
</evidence>
<dbReference type="PANTHER" id="PTHR47219">
    <property type="entry name" value="RAB GTPASE-ACTIVATING PROTEIN 1-LIKE"/>
    <property type="match status" value="1"/>
</dbReference>
<evidence type="ECO:0000256" key="4">
    <source>
        <dbReference type="ARBA" id="ARBA00022553"/>
    </source>
</evidence>
<dbReference type="GO" id="GO:0031267">
    <property type="term" value="F:small GTPase binding"/>
    <property type="evidence" value="ECO:0007669"/>
    <property type="project" value="TreeGrafter"/>
</dbReference>
<feature type="domain" description="Rab-GAP TBC" evidence="12">
    <location>
        <begin position="101"/>
        <end position="293"/>
    </location>
</feature>
<evidence type="ECO:0000256" key="1">
    <source>
        <dbReference type="ARBA" id="ARBA00004541"/>
    </source>
</evidence>
<dbReference type="InterPro" id="IPR035969">
    <property type="entry name" value="Rab-GAP_TBC_sf"/>
</dbReference>
<keyword evidence="14" id="KW-1185">Reference proteome</keyword>
<evidence type="ECO:0000256" key="3">
    <source>
        <dbReference type="ARBA" id="ARBA00022468"/>
    </source>
</evidence>
<dbReference type="PANTHER" id="PTHR47219:SF19">
    <property type="entry name" value="USP6 N-TERMINAL-LIKE PROTEIN ISOFORM X1"/>
    <property type="match status" value="1"/>
</dbReference>
<dbReference type="GO" id="GO:0005794">
    <property type="term" value="C:Golgi apparatus"/>
    <property type="evidence" value="ECO:0007669"/>
    <property type="project" value="UniProtKB-SubCell"/>
</dbReference>
<proteinExistence type="predicted"/>
<evidence type="ECO:0000256" key="11">
    <source>
        <dbReference type="SAM" id="MobiDB-lite"/>
    </source>
</evidence>
<evidence type="ECO:0000256" key="8">
    <source>
        <dbReference type="ARBA" id="ARBA00059926"/>
    </source>
</evidence>
<feature type="compositionally biased region" description="Polar residues" evidence="11">
    <location>
        <begin position="417"/>
        <end position="426"/>
    </location>
</feature>
<keyword evidence="7" id="KW-0968">Cytoplasmic vesicle</keyword>
<keyword evidence="5" id="KW-0007">Acetylation</keyword>
<feature type="compositionally biased region" description="Basic and acidic residues" evidence="11">
    <location>
        <begin position="405"/>
        <end position="416"/>
    </location>
</feature>